<gene>
    <name evidence="7" type="ORF">HLH15_12240</name>
</gene>
<sequence>MSERIREKLQILADAAKYDVSCSSSGSNRKNKDKGLGNAGSGICHSYTEDGRCVSLLKILFSNVCIFDCSYCVSRRSNDVKRAAFTVQEVVDLTMNFYRRNYIEGLFLSSGIFKSADYTMERMLQVVKKLRLEENFNGYIHLKTIPGASQEIITEAGLYVDRMSINLEMPTEAGLQKFAPEKNHAEVQKDLGIVRDRLIQFKDEGKLIRSVPKFVPAGQTTQMVVGAYSETDQDIILMADRHYKEFKLKRVYYSGYIPINEEEKALPAVGSAPPLLRENRLYQSDWLMRFYGFDATELVDEKHPNLDLDVDPKLGWALRHPEQFPVDLNRADYRMILRVPGIGVRSAKKIVQARRFGQIHIDQLKRIGVAYNRAQHFIRCADTPKFIKDQLPSQIRHQILQSGQSKYTQQLSPQLGFGF</sequence>
<evidence type="ECO:0000313" key="8">
    <source>
        <dbReference type="Proteomes" id="UP000555322"/>
    </source>
</evidence>
<dbReference type="SUPFAM" id="SSF47781">
    <property type="entry name" value="RuvA domain 2-like"/>
    <property type="match status" value="1"/>
</dbReference>
<dbReference type="Gene3D" id="1.10.150.320">
    <property type="entry name" value="Photosystem II 12 kDa extrinsic protein"/>
    <property type="match status" value="1"/>
</dbReference>
<dbReference type="CDD" id="cd01335">
    <property type="entry name" value="Radical_SAM"/>
    <property type="match status" value="1"/>
</dbReference>
<dbReference type="InterPro" id="IPR058240">
    <property type="entry name" value="rSAM_sf"/>
</dbReference>
<name>A0ABX1UXF8_9GAMM</name>
<evidence type="ECO:0000256" key="4">
    <source>
        <dbReference type="ARBA" id="ARBA00023004"/>
    </source>
</evidence>
<dbReference type="Pfam" id="PF04055">
    <property type="entry name" value="Radical_SAM"/>
    <property type="match status" value="1"/>
</dbReference>
<dbReference type="RefSeq" id="WP_171536840.1">
    <property type="nucleotide sequence ID" value="NZ_JABERJ010000032.1"/>
</dbReference>
<evidence type="ECO:0000256" key="1">
    <source>
        <dbReference type="ARBA" id="ARBA00001966"/>
    </source>
</evidence>
<proteinExistence type="predicted"/>
<dbReference type="PANTHER" id="PTHR21180:SF9">
    <property type="entry name" value="TYPE II SECRETION SYSTEM PROTEIN K"/>
    <property type="match status" value="1"/>
</dbReference>
<comment type="cofactor">
    <cofactor evidence="1">
        <name>[4Fe-4S] cluster</name>
        <dbReference type="ChEBI" id="CHEBI:49883"/>
    </cofactor>
</comment>
<organism evidence="7 8">
    <name type="scientific">Acinetobacter terrestris</name>
    <dbReference type="NCBI Taxonomy" id="2529843"/>
    <lineage>
        <taxon>Bacteria</taxon>
        <taxon>Pseudomonadati</taxon>
        <taxon>Pseudomonadota</taxon>
        <taxon>Gammaproteobacteria</taxon>
        <taxon>Moraxellales</taxon>
        <taxon>Moraxellaceae</taxon>
        <taxon>Acinetobacter</taxon>
        <taxon>Acinetobacter Taxon 24</taxon>
    </lineage>
</organism>
<feature type="domain" description="Radical SAM core" evidence="6">
    <location>
        <begin position="60"/>
        <end position="188"/>
    </location>
</feature>
<dbReference type="SUPFAM" id="SSF102114">
    <property type="entry name" value="Radical SAM enzymes"/>
    <property type="match status" value="1"/>
</dbReference>
<dbReference type="Proteomes" id="UP000555322">
    <property type="component" value="Unassembled WGS sequence"/>
</dbReference>
<protein>
    <submittedName>
        <fullName evidence="7">DNA modification/repair radical SAM protein</fullName>
    </submittedName>
</protein>
<evidence type="ECO:0000259" key="6">
    <source>
        <dbReference type="Pfam" id="PF04055"/>
    </source>
</evidence>
<dbReference type="InterPro" id="IPR013785">
    <property type="entry name" value="Aldolase_TIM"/>
</dbReference>
<accession>A0ABX1UXF8</accession>
<keyword evidence="3" id="KW-0479">Metal-binding</keyword>
<keyword evidence="5" id="KW-0411">Iron-sulfur</keyword>
<keyword evidence="4" id="KW-0408">Iron</keyword>
<reference evidence="7 8" key="1">
    <citation type="submission" date="2020-04" db="EMBL/GenBank/DDBJ databases">
        <title>Acinetobacter Taxon 24.</title>
        <authorList>
            <person name="Nemec A."/>
            <person name="Radolfova-Krizova L."/>
            <person name="Higgins P.G."/>
            <person name="Spanelova P."/>
        </authorList>
    </citation>
    <scope>NUCLEOTIDE SEQUENCE [LARGE SCALE GENOMIC DNA]</scope>
    <source>
        <strain evidence="7 8">ANC 5084</strain>
    </source>
</reference>
<keyword evidence="8" id="KW-1185">Reference proteome</keyword>
<dbReference type="PANTHER" id="PTHR21180">
    <property type="entry name" value="ENDONUCLEASE/EXONUCLEASE/PHOSPHATASE FAMILY DOMAIN-CONTAINING PROTEIN 1"/>
    <property type="match status" value="1"/>
</dbReference>
<dbReference type="NCBIfam" id="TIGR03916">
    <property type="entry name" value="rSAM_link_UDG"/>
    <property type="match status" value="1"/>
</dbReference>
<evidence type="ECO:0000313" key="7">
    <source>
        <dbReference type="EMBL" id="NNH27205.1"/>
    </source>
</evidence>
<dbReference type="SFLD" id="SFLDG01102">
    <property type="entry name" value="Uncharacterised_Radical_SAM_Su"/>
    <property type="match status" value="1"/>
</dbReference>
<dbReference type="InterPro" id="IPR023874">
    <property type="entry name" value="DNA_rSAM_put"/>
</dbReference>
<dbReference type="SFLD" id="SFLDS00029">
    <property type="entry name" value="Radical_SAM"/>
    <property type="match status" value="1"/>
</dbReference>
<evidence type="ECO:0000256" key="5">
    <source>
        <dbReference type="ARBA" id="ARBA00023014"/>
    </source>
</evidence>
<dbReference type="InterPro" id="IPR010994">
    <property type="entry name" value="RuvA_2-like"/>
</dbReference>
<evidence type="ECO:0000256" key="3">
    <source>
        <dbReference type="ARBA" id="ARBA00022723"/>
    </source>
</evidence>
<dbReference type="Gene3D" id="3.20.20.70">
    <property type="entry name" value="Aldolase class I"/>
    <property type="match status" value="1"/>
</dbReference>
<dbReference type="InterPro" id="IPR007197">
    <property type="entry name" value="rSAM"/>
</dbReference>
<keyword evidence="2" id="KW-0949">S-adenosyl-L-methionine</keyword>
<evidence type="ECO:0000256" key="2">
    <source>
        <dbReference type="ARBA" id="ARBA00022691"/>
    </source>
</evidence>
<dbReference type="EMBL" id="JABERJ010000032">
    <property type="protein sequence ID" value="NNH27205.1"/>
    <property type="molecule type" value="Genomic_DNA"/>
</dbReference>
<comment type="caution">
    <text evidence="7">The sequence shown here is derived from an EMBL/GenBank/DDBJ whole genome shotgun (WGS) entry which is preliminary data.</text>
</comment>
<dbReference type="InterPro" id="IPR051675">
    <property type="entry name" value="Endo/Exo/Phosphatase_dom_1"/>
</dbReference>